<feature type="domain" description="Secretin/TonB short N-terminal" evidence="10">
    <location>
        <begin position="309"/>
        <end position="357"/>
    </location>
</feature>
<dbReference type="PATRIC" id="fig|1121014.3.peg.2335"/>
<gene>
    <name evidence="11" type="ORF">N788_07165</name>
</gene>
<dbReference type="GO" id="GO:0009306">
    <property type="term" value="P:protein secretion"/>
    <property type="evidence" value="ECO:0007669"/>
    <property type="project" value="InterPro"/>
</dbReference>
<feature type="chain" id="PRO_5001826193" description="Secretin/TonB short N-terminal domain-containing protein" evidence="9">
    <location>
        <begin position="27"/>
        <end position="708"/>
    </location>
</feature>
<evidence type="ECO:0000256" key="7">
    <source>
        <dbReference type="ARBA" id="ARBA00023237"/>
    </source>
</evidence>
<dbReference type="Pfam" id="PF11741">
    <property type="entry name" value="AMIN"/>
    <property type="match status" value="2"/>
</dbReference>
<dbReference type="GO" id="GO:0009279">
    <property type="term" value="C:cell outer membrane"/>
    <property type="evidence" value="ECO:0007669"/>
    <property type="project" value="UniProtKB-SubCell"/>
</dbReference>
<evidence type="ECO:0000313" key="12">
    <source>
        <dbReference type="Proteomes" id="UP000029085"/>
    </source>
</evidence>
<dbReference type="Gene3D" id="3.30.1370.130">
    <property type="match status" value="1"/>
</dbReference>
<dbReference type="Proteomes" id="UP000029085">
    <property type="component" value="Unassembled WGS sequence"/>
</dbReference>
<dbReference type="InterPro" id="IPR021731">
    <property type="entry name" value="AMIN_dom"/>
</dbReference>
<dbReference type="PANTHER" id="PTHR30604:SF1">
    <property type="entry name" value="DNA UTILIZATION PROTEIN HOFQ"/>
    <property type="match status" value="1"/>
</dbReference>
<dbReference type="EMBL" id="AVCJ01000048">
    <property type="protein sequence ID" value="KFL35819.1"/>
    <property type="molecule type" value="Genomic_DNA"/>
</dbReference>
<evidence type="ECO:0000256" key="1">
    <source>
        <dbReference type="ARBA" id="ARBA00004442"/>
    </source>
</evidence>
<dbReference type="Gene3D" id="3.30.1370.120">
    <property type="match status" value="1"/>
</dbReference>
<dbReference type="STRING" id="1121014.N788_07165"/>
<dbReference type="InterPro" id="IPR051808">
    <property type="entry name" value="Type_IV_pilus_biogenesis"/>
</dbReference>
<dbReference type="InterPro" id="IPR038591">
    <property type="entry name" value="NolW-like_sf"/>
</dbReference>
<dbReference type="NCBIfam" id="TIGR02515">
    <property type="entry name" value="IV_pilus_PilQ"/>
    <property type="match status" value="1"/>
</dbReference>
<dbReference type="AlphaFoldDB" id="A0A087MG16"/>
<sequence>MGTKRRWVLAMGALAVGMATSLSALAANVLQDVRYASAPGGKVDITLEFSEPVGDVQAFTTDTPPRIAMDLPETSNGLDKRRIVIGSGATSAVSAVEAGGRTRVVVDLFRPAGYTTRAAGNLLVLTVDAGVQANSLASGPDPTKKVATDLQVANIDFRRGENGAGRVILKFSGDGAAADLRTEDNRLVVDVANASIPEALRRRLDVTDFATPVKSLEPNANAGSTRLVIHTNGAVESMAYQTGNEYVIEVTPKRGAAQGPVVAGAPGRAAGAVDGDPETKRYAGRPVTFNFQDVPVRTVLQLIAEESGLNVVAADTVQGNVTLRLINVPWDQAMDIVLRAKQLDQRRDGNVVWVAPQKEIADFEQAVADARIANEVREPLVTEYIPINYGIAEDLAGLLTEDSKQAQTTGGGGQNRGVGGGFLSPRGSVSFDSRTNTLLVVDIQSKVDEVRKMLSILDRPVDQVLIEARIVVATEVFARELGVMFGIQDRTGTLANSNETTTDSGFQVSLPVNPAAGILNLSILRQDIALDLELSALEEEGRGEVVSNPRVITANQREAVIRQGDEVAYLTIQPATTPGAVAQATVEFKEVLLELKVTPTITSDGRVYLNLAVKKDEVSELIANPAGGFVPQIARREVSTAVLIDNGQTVVVGGVYEFSNREDLRKVPFLGDLPVLGNLFKNKTRGVEKAELLIFVTPRVLQVAHRPG</sequence>
<proteinExistence type="inferred from homology"/>
<evidence type="ECO:0000256" key="4">
    <source>
        <dbReference type="ARBA" id="ARBA00022729"/>
    </source>
</evidence>
<evidence type="ECO:0000256" key="6">
    <source>
        <dbReference type="ARBA" id="ARBA00023136"/>
    </source>
</evidence>
<keyword evidence="12" id="KW-1185">Reference proteome</keyword>
<dbReference type="InterPro" id="IPR001775">
    <property type="entry name" value="GspD/PilQ"/>
</dbReference>
<dbReference type="InterPro" id="IPR004846">
    <property type="entry name" value="T2SS/T3SS_dom"/>
</dbReference>
<dbReference type="InterPro" id="IPR004845">
    <property type="entry name" value="T2SS_GspD_CS"/>
</dbReference>
<evidence type="ECO:0000313" key="11">
    <source>
        <dbReference type="EMBL" id="KFL35819.1"/>
    </source>
</evidence>
<evidence type="ECO:0000256" key="3">
    <source>
        <dbReference type="ARBA" id="ARBA00022448"/>
    </source>
</evidence>
<comment type="caution">
    <text evidence="11">The sequence shown here is derived from an EMBL/GenBank/DDBJ whole genome shotgun (WGS) entry which is preliminary data.</text>
</comment>
<keyword evidence="3 8" id="KW-0813">Transport</keyword>
<reference evidence="12" key="1">
    <citation type="submission" date="2013-08" db="EMBL/GenBank/DDBJ databases">
        <title>Genome sequencing of Arenimonas donghaensis.</title>
        <authorList>
            <person name="Chen F."/>
            <person name="Wang G."/>
        </authorList>
    </citation>
    <scope>NUCLEOTIDE SEQUENCE [LARGE SCALE GENOMIC DNA]</scope>
    <source>
        <strain evidence="12">HO3-R19</strain>
    </source>
</reference>
<dbReference type="InterPro" id="IPR011662">
    <property type="entry name" value="Secretin/TonB_short_N"/>
</dbReference>
<dbReference type="SMART" id="SM00965">
    <property type="entry name" value="STN"/>
    <property type="match status" value="1"/>
</dbReference>
<organism evidence="11 12">
    <name type="scientific">Arenimonas donghaensis DSM 18148 = HO3-R19</name>
    <dbReference type="NCBI Taxonomy" id="1121014"/>
    <lineage>
        <taxon>Bacteria</taxon>
        <taxon>Pseudomonadati</taxon>
        <taxon>Pseudomonadota</taxon>
        <taxon>Gammaproteobacteria</taxon>
        <taxon>Lysobacterales</taxon>
        <taxon>Lysobacteraceae</taxon>
        <taxon>Arenimonas</taxon>
    </lineage>
</organism>
<evidence type="ECO:0000259" key="10">
    <source>
        <dbReference type="SMART" id="SM00965"/>
    </source>
</evidence>
<evidence type="ECO:0000256" key="9">
    <source>
        <dbReference type="SAM" id="SignalP"/>
    </source>
</evidence>
<comment type="similarity">
    <text evidence="2">Belongs to the bacterial secretin family. PilQ subfamily.</text>
</comment>
<keyword evidence="4 9" id="KW-0732">Signal</keyword>
<dbReference type="PROSITE" id="PS00875">
    <property type="entry name" value="T2SP_D"/>
    <property type="match status" value="1"/>
</dbReference>
<dbReference type="InterPro" id="IPR005644">
    <property type="entry name" value="NolW-like"/>
</dbReference>
<evidence type="ECO:0000256" key="5">
    <source>
        <dbReference type="ARBA" id="ARBA00022927"/>
    </source>
</evidence>
<dbReference type="Gene3D" id="2.60.40.3470">
    <property type="match status" value="1"/>
</dbReference>
<keyword evidence="7" id="KW-0998">Cell outer membrane</keyword>
<accession>A0A087MG16</accession>
<dbReference type="PRINTS" id="PR00811">
    <property type="entry name" value="BCTERIALGSPD"/>
</dbReference>
<reference evidence="11 12" key="2">
    <citation type="journal article" date="2015" name="Stand. Genomic Sci.">
        <title>High quality draft genomic sequence of Arenimonas donghaensis DSM 18148(T).</title>
        <authorList>
            <person name="Chen F."/>
            <person name="Wang H."/>
            <person name="Cao Y."/>
            <person name="Li X."/>
            <person name="Wang G."/>
        </authorList>
    </citation>
    <scope>NUCLEOTIDE SEQUENCE [LARGE SCALE GENOMIC DNA]</scope>
    <source>
        <strain evidence="11 12">HO3-R19</strain>
    </source>
</reference>
<comment type="subcellular location">
    <subcellularLocation>
        <location evidence="1 8">Cell outer membrane</location>
    </subcellularLocation>
</comment>
<dbReference type="InterPro" id="IPR013355">
    <property type="entry name" value="Pilus_4_PilQ"/>
</dbReference>
<keyword evidence="6" id="KW-0472">Membrane</keyword>
<evidence type="ECO:0000256" key="8">
    <source>
        <dbReference type="RuleBase" id="RU004004"/>
    </source>
</evidence>
<dbReference type="PANTHER" id="PTHR30604">
    <property type="entry name" value="PROTEIN TRANSPORT PROTEIN HOFQ"/>
    <property type="match status" value="1"/>
</dbReference>
<feature type="signal peptide" evidence="9">
    <location>
        <begin position="1"/>
        <end position="26"/>
    </location>
</feature>
<dbReference type="Pfam" id="PF03958">
    <property type="entry name" value="Secretin_N"/>
    <property type="match status" value="1"/>
</dbReference>
<evidence type="ECO:0000256" key="2">
    <source>
        <dbReference type="ARBA" id="ARBA00006304"/>
    </source>
</evidence>
<dbReference type="Gene3D" id="2.60.40.3500">
    <property type="match status" value="1"/>
</dbReference>
<dbReference type="Pfam" id="PF00263">
    <property type="entry name" value="Secretin"/>
    <property type="match status" value="1"/>
</dbReference>
<protein>
    <recommendedName>
        <fullName evidence="10">Secretin/TonB short N-terminal domain-containing protein</fullName>
    </recommendedName>
</protein>
<name>A0A087MG16_9GAMM</name>
<keyword evidence="5" id="KW-0653">Protein transport</keyword>